<evidence type="ECO:0000313" key="2">
    <source>
        <dbReference type="EMBL" id="SVD31860.1"/>
    </source>
</evidence>
<feature type="region of interest" description="Disordered" evidence="1">
    <location>
        <begin position="1"/>
        <end position="24"/>
    </location>
</feature>
<evidence type="ECO:0000256" key="1">
    <source>
        <dbReference type="SAM" id="MobiDB-lite"/>
    </source>
</evidence>
<feature type="non-terminal residue" evidence="2">
    <location>
        <position position="39"/>
    </location>
</feature>
<proteinExistence type="predicted"/>
<feature type="non-terminal residue" evidence="2">
    <location>
        <position position="1"/>
    </location>
</feature>
<dbReference type="EMBL" id="UINC01143122">
    <property type="protein sequence ID" value="SVD31860.1"/>
    <property type="molecule type" value="Genomic_DNA"/>
</dbReference>
<organism evidence="2">
    <name type="scientific">marine metagenome</name>
    <dbReference type="NCBI Taxonomy" id="408172"/>
    <lineage>
        <taxon>unclassified sequences</taxon>
        <taxon>metagenomes</taxon>
        <taxon>ecological metagenomes</taxon>
    </lineage>
</organism>
<reference evidence="2" key="1">
    <citation type="submission" date="2018-05" db="EMBL/GenBank/DDBJ databases">
        <authorList>
            <person name="Lanie J.A."/>
            <person name="Ng W.-L."/>
            <person name="Kazmierczak K.M."/>
            <person name="Andrzejewski T.M."/>
            <person name="Davidsen T.M."/>
            <person name="Wayne K.J."/>
            <person name="Tettelin H."/>
            <person name="Glass J.I."/>
            <person name="Rusch D."/>
            <person name="Podicherti R."/>
            <person name="Tsui H.-C.T."/>
            <person name="Winkler M.E."/>
        </authorList>
    </citation>
    <scope>NUCLEOTIDE SEQUENCE</scope>
</reference>
<sequence>RLSSKLSRPTVPGTSCPMAKPKSVVGKWGRESFSQWNHY</sequence>
<gene>
    <name evidence="2" type="ORF">METZ01_LOCUS384714</name>
</gene>
<dbReference type="AlphaFoldDB" id="A0A382UC43"/>
<name>A0A382UC43_9ZZZZ</name>
<accession>A0A382UC43</accession>
<protein>
    <submittedName>
        <fullName evidence="2">Uncharacterized protein</fullName>
    </submittedName>
</protein>